<dbReference type="Pfam" id="PF01243">
    <property type="entry name" value="PNPOx_N"/>
    <property type="match status" value="1"/>
</dbReference>
<gene>
    <name evidence="3" type="ORF">EDD33_3775</name>
</gene>
<dbReference type="RefSeq" id="WP_123392565.1">
    <property type="nucleotide sequence ID" value="NZ_RKHO01000001.1"/>
</dbReference>
<dbReference type="NCBIfam" id="TIGR03666">
    <property type="entry name" value="Rv2061_F420"/>
    <property type="match status" value="1"/>
</dbReference>
<dbReference type="SUPFAM" id="SSF50475">
    <property type="entry name" value="FMN-binding split barrel"/>
    <property type="match status" value="1"/>
</dbReference>
<feature type="domain" description="Pyridoxamine 5'-phosphate oxidase N-terminal" evidence="2">
    <location>
        <begin position="11"/>
        <end position="133"/>
    </location>
</feature>
<reference evidence="3 4" key="1">
    <citation type="submission" date="2018-11" db="EMBL/GenBank/DDBJ databases">
        <title>Sequencing the genomes of 1000 actinobacteria strains.</title>
        <authorList>
            <person name="Klenk H.-P."/>
        </authorList>
    </citation>
    <scope>NUCLEOTIDE SEQUENCE [LARGE SCALE GENOMIC DNA]</scope>
    <source>
        <strain evidence="3 4">DSM 12652</strain>
    </source>
</reference>
<dbReference type="OrthoDB" id="5738083at2"/>
<dbReference type="PANTHER" id="PTHR35176:SF11">
    <property type="entry name" value="PYRIDOXAMINE 5'-PHOSPHATE OXIDASE FAMILY PROTEIN"/>
    <property type="match status" value="1"/>
</dbReference>
<dbReference type="EMBL" id="RKHO01000001">
    <property type="protein sequence ID" value="ROR92874.1"/>
    <property type="molecule type" value="Genomic_DNA"/>
</dbReference>
<dbReference type="InterPro" id="IPR011576">
    <property type="entry name" value="Pyridox_Oxase_N"/>
</dbReference>
<evidence type="ECO:0000256" key="1">
    <source>
        <dbReference type="ARBA" id="ARBA00023002"/>
    </source>
</evidence>
<proteinExistence type="predicted"/>
<evidence type="ECO:0000313" key="3">
    <source>
        <dbReference type="EMBL" id="ROR92874.1"/>
    </source>
</evidence>
<dbReference type="Proteomes" id="UP000281738">
    <property type="component" value="Unassembled WGS sequence"/>
</dbReference>
<evidence type="ECO:0000259" key="2">
    <source>
        <dbReference type="Pfam" id="PF01243"/>
    </source>
</evidence>
<keyword evidence="1" id="KW-0560">Oxidoreductase</keyword>
<dbReference type="Gene3D" id="2.30.110.10">
    <property type="entry name" value="Electron Transport, Fmn-binding Protein, Chain A"/>
    <property type="match status" value="1"/>
</dbReference>
<keyword evidence="4" id="KW-1185">Reference proteome</keyword>
<dbReference type="InterPro" id="IPR052019">
    <property type="entry name" value="F420H2_bilvrd_red/Heme_oxyg"/>
</dbReference>
<sequence>MTTPTTTLRDLADERFVSLTTFRRNGEGVATPVWLVPDGAEGLAVWTPAGSGKVKRLRRDGRVTLRPCDRRGRVAEGAPTVEARASVSDDPARVAAVEHRLRERYRWEFRVFGIVERIARRGREPQRVALALSPA</sequence>
<evidence type="ECO:0000313" key="4">
    <source>
        <dbReference type="Proteomes" id="UP000281738"/>
    </source>
</evidence>
<accession>A0A3N2D093</accession>
<comment type="caution">
    <text evidence="3">The sequence shown here is derived from an EMBL/GenBank/DDBJ whole genome shotgun (WGS) entry which is preliminary data.</text>
</comment>
<organism evidence="3 4">
    <name type="scientific">Nocardioides aurantiacus</name>
    <dbReference type="NCBI Taxonomy" id="86796"/>
    <lineage>
        <taxon>Bacteria</taxon>
        <taxon>Bacillati</taxon>
        <taxon>Actinomycetota</taxon>
        <taxon>Actinomycetes</taxon>
        <taxon>Propionibacteriales</taxon>
        <taxon>Nocardioidaceae</taxon>
        <taxon>Nocardioides</taxon>
    </lineage>
</organism>
<name>A0A3N2D093_9ACTN</name>
<dbReference type="AlphaFoldDB" id="A0A3N2D093"/>
<dbReference type="GO" id="GO:0005829">
    <property type="term" value="C:cytosol"/>
    <property type="evidence" value="ECO:0007669"/>
    <property type="project" value="TreeGrafter"/>
</dbReference>
<protein>
    <recommendedName>
        <fullName evidence="2">Pyridoxamine 5'-phosphate oxidase N-terminal domain-containing protein</fullName>
    </recommendedName>
</protein>
<dbReference type="InterPro" id="IPR012349">
    <property type="entry name" value="Split_barrel_FMN-bd"/>
</dbReference>
<dbReference type="PANTHER" id="PTHR35176">
    <property type="entry name" value="HEME OXYGENASE HI_0854-RELATED"/>
    <property type="match status" value="1"/>
</dbReference>
<dbReference type="InterPro" id="IPR019965">
    <property type="entry name" value="PPOX_F420-dep_Rv2061_put"/>
</dbReference>
<dbReference type="GO" id="GO:0016627">
    <property type="term" value="F:oxidoreductase activity, acting on the CH-CH group of donors"/>
    <property type="evidence" value="ECO:0007669"/>
    <property type="project" value="TreeGrafter"/>
</dbReference>
<dbReference type="GO" id="GO:0070967">
    <property type="term" value="F:coenzyme F420 binding"/>
    <property type="evidence" value="ECO:0007669"/>
    <property type="project" value="TreeGrafter"/>
</dbReference>